<feature type="region of interest" description="N-terminal hotdog fold" evidence="6">
    <location>
        <begin position="1907"/>
        <end position="2031"/>
    </location>
</feature>
<dbReference type="InterPro" id="IPR036736">
    <property type="entry name" value="ACP-like_sf"/>
</dbReference>
<dbReference type="Gene3D" id="3.40.47.10">
    <property type="match status" value="3"/>
</dbReference>
<dbReference type="SMART" id="SM00822">
    <property type="entry name" value="PKS_KR"/>
    <property type="match status" value="2"/>
</dbReference>
<dbReference type="Pfam" id="PF16197">
    <property type="entry name" value="KAsynt_C_assoc"/>
    <property type="match status" value="2"/>
</dbReference>
<dbReference type="Pfam" id="PF08240">
    <property type="entry name" value="ADH_N"/>
    <property type="match status" value="1"/>
</dbReference>
<comment type="caution">
    <text evidence="11">The sequence shown here is derived from an EMBL/GenBank/DDBJ whole genome shotgun (WGS) entry which is preliminary data.</text>
</comment>
<dbReference type="InterPro" id="IPR018201">
    <property type="entry name" value="Ketoacyl_synth_AS"/>
</dbReference>
<dbReference type="SMART" id="SM00829">
    <property type="entry name" value="PKS_ER"/>
    <property type="match status" value="1"/>
</dbReference>
<feature type="compositionally biased region" description="Polar residues" evidence="7">
    <location>
        <begin position="978"/>
        <end position="987"/>
    </location>
</feature>
<dbReference type="InterPro" id="IPR001227">
    <property type="entry name" value="Ac_transferase_dom_sf"/>
</dbReference>
<dbReference type="InterPro" id="IPR049551">
    <property type="entry name" value="PKS_DH_C"/>
</dbReference>
<feature type="domain" description="Carrier" evidence="8">
    <location>
        <begin position="2996"/>
        <end position="3076"/>
    </location>
</feature>
<dbReference type="Pfam" id="PF21089">
    <property type="entry name" value="PKS_DH_N"/>
    <property type="match status" value="1"/>
</dbReference>
<reference evidence="11" key="1">
    <citation type="submission" date="2023-07" db="EMBL/GenBank/DDBJ databases">
        <title>Sequencing the genomes of 1000 actinobacteria strains.</title>
        <authorList>
            <person name="Klenk H.-P."/>
        </authorList>
    </citation>
    <scope>NUCLEOTIDE SEQUENCE</scope>
    <source>
        <strain evidence="11">DSM 45977</strain>
    </source>
</reference>
<feature type="domain" description="Ketosynthase family 3 (KS3)" evidence="9">
    <location>
        <begin position="3098"/>
        <end position="3525"/>
    </location>
</feature>
<dbReference type="InterPro" id="IPR042104">
    <property type="entry name" value="PKS_dehydratase_sf"/>
</dbReference>
<dbReference type="InterPro" id="IPR016036">
    <property type="entry name" value="Malonyl_transacylase_ACP-bd"/>
</dbReference>
<dbReference type="InterPro" id="IPR049552">
    <property type="entry name" value="PKS_DH_N"/>
</dbReference>
<dbReference type="InterPro" id="IPR014030">
    <property type="entry name" value="Ketoacyl_synth_N"/>
</dbReference>
<dbReference type="GO" id="GO:0008270">
    <property type="term" value="F:zinc ion binding"/>
    <property type="evidence" value="ECO:0007669"/>
    <property type="project" value="InterPro"/>
</dbReference>
<evidence type="ECO:0000256" key="1">
    <source>
        <dbReference type="ARBA" id="ARBA00022450"/>
    </source>
</evidence>
<dbReference type="Gene3D" id="3.40.50.720">
    <property type="entry name" value="NAD(P)-binding Rossmann-like Domain"/>
    <property type="match status" value="2"/>
</dbReference>
<dbReference type="Pfam" id="PF08659">
    <property type="entry name" value="KR"/>
    <property type="match status" value="2"/>
</dbReference>
<dbReference type="SMART" id="SM00825">
    <property type="entry name" value="PKS_KS"/>
    <property type="match status" value="3"/>
</dbReference>
<dbReference type="SMART" id="SM00823">
    <property type="entry name" value="PKS_PP"/>
    <property type="match status" value="3"/>
</dbReference>
<dbReference type="SUPFAM" id="SSF50129">
    <property type="entry name" value="GroES-like"/>
    <property type="match status" value="1"/>
</dbReference>
<feature type="region of interest" description="C-terminal hotdog fold" evidence="6">
    <location>
        <begin position="2043"/>
        <end position="2178"/>
    </location>
</feature>
<dbReference type="Gene3D" id="1.10.1200.10">
    <property type="entry name" value="ACP-like"/>
    <property type="match status" value="3"/>
</dbReference>
<dbReference type="Pfam" id="PF22621">
    <property type="entry name" value="CurL-like_PKS_C"/>
    <property type="match status" value="1"/>
</dbReference>
<keyword evidence="3 11" id="KW-0808">Transferase</keyword>
<dbReference type="Gene3D" id="3.90.180.10">
    <property type="entry name" value="Medium-chain alcohol dehydrogenases, catalytic domain"/>
    <property type="match status" value="1"/>
</dbReference>
<dbReference type="PANTHER" id="PTHR43775:SF51">
    <property type="entry name" value="INACTIVE PHENOLPHTHIOCEROL SYNTHESIS POLYKETIDE SYNTHASE TYPE I PKS1-RELATED"/>
    <property type="match status" value="1"/>
</dbReference>
<dbReference type="Gene3D" id="3.30.70.3290">
    <property type="match status" value="3"/>
</dbReference>
<dbReference type="InterPro" id="IPR016039">
    <property type="entry name" value="Thiolase-like"/>
</dbReference>
<feature type="domain" description="Carrier" evidence="8">
    <location>
        <begin position="4560"/>
        <end position="4638"/>
    </location>
</feature>
<evidence type="ECO:0000256" key="7">
    <source>
        <dbReference type="SAM" id="MobiDB-lite"/>
    </source>
</evidence>
<dbReference type="SUPFAM" id="SSF51735">
    <property type="entry name" value="NAD(P)-binding Rossmann-fold domains"/>
    <property type="match status" value="5"/>
</dbReference>
<evidence type="ECO:0000256" key="2">
    <source>
        <dbReference type="ARBA" id="ARBA00022553"/>
    </source>
</evidence>
<dbReference type="InterPro" id="IPR036291">
    <property type="entry name" value="NAD(P)-bd_dom_sf"/>
</dbReference>
<dbReference type="InterPro" id="IPR057326">
    <property type="entry name" value="KR_dom"/>
</dbReference>
<dbReference type="Gene3D" id="3.40.366.10">
    <property type="entry name" value="Malonyl-Coenzyme A Acyl Carrier Protein, domain 2"/>
    <property type="match status" value="3"/>
</dbReference>
<evidence type="ECO:0000256" key="4">
    <source>
        <dbReference type="ARBA" id="ARBA00023268"/>
    </source>
</evidence>
<feature type="compositionally biased region" description="Low complexity" evidence="7">
    <location>
        <begin position="990"/>
        <end position="1005"/>
    </location>
</feature>
<dbReference type="InterPro" id="IPR020841">
    <property type="entry name" value="PKS_Beta-ketoAc_synthase_dom"/>
</dbReference>
<dbReference type="Gene3D" id="3.40.50.11460">
    <property type="match status" value="1"/>
</dbReference>
<dbReference type="Pfam" id="PF22953">
    <property type="entry name" value="SpnB_Rossmann"/>
    <property type="match status" value="1"/>
</dbReference>
<dbReference type="InterPro" id="IPR014031">
    <property type="entry name" value="Ketoacyl_synth_C"/>
</dbReference>
<dbReference type="GO" id="GO:0005886">
    <property type="term" value="C:plasma membrane"/>
    <property type="evidence" value="ECO:0007669"/>
    <property type="project" value="TreeGrafter"/>
</dbReference>
<dbReference type="GO" id="GO:0004312">
    <property type="term" value="F:fatty acid synthase activity"/>
    <property type="evidence" value="ECO:0007669"/>
    <property type="project" value="TreeGrafter"/>
</dbReference>
<dbReference type="PROSITE" id="PS00012">
    <property type="entry name" value="PHOSPHOPANTETHEINE"/>
    <property type="match status" value="2"/>
</dbReference>
<dbReference type="InterPro" id="IPR050091">
    <property type="entry name" value="PKS_NRPS_Biosynth_Enz"/>
</dbReference>
<feature type="region of interest" description="Disordered" evidence="7">
    <location>
        <begin position="841"/>
        <end position="879"/>
    </location>
</feature>
<sequence>MIGSRYGGFIEGIDRFDAGFFSFSRREARTMDPQQRLLLEVAWEAFEDAGLRAGADAGVYLGIIANEYAERLPLDTVDLASLTGAGSRNAAAGRLSRFLGTTGPSMVLDTDRSSSLVAVEQASQALARGECSVALAGGSNLILSPRTSMAFSSAGGLAPDGRCKFGDANADGFVRSEAVGLVVLKPFEAALADGDSIYAVILGSAVNSNGEDTPDLMRPSVDAQVDVLRSACRAADVAPEEVDYVEAHGTGTPVGDPVELTALATAYRGQSGDLIRVGSVKTNIGHTEAAAGVCGLIKTAWALREGVLPPSLHFETPRRDIDFDGLGLRIVTERESWSEAGNHSDGVTRRHRGGDRLAGVSSFGLTGTNAHVVLASVAEAKRRFPVLLPPAPEPEPEGTTPEAQVIAISAHSRPALAAHVRAYRDRVAGWDETAHGSLADLAYTTGARRMHREHRLAAVVRSMGELGRELDAVAEGEPTGTVSTGVAGSGRRVVFVCSGQGSQWLGMGRELLAREPVFADAIRRIDVAARPYRWSPLEELSSGSDSIDVGAYDVQPALFAMTVGLAALWRSWGVEPDAIVGNSMGEVAAAHLAGALTLDDAVRVIWERSRLTASISGTAGEVMAVDLPAEALTSWIEPYEQRVVVGVFSSPYAAVLSGDSAALAELAERFEAEDITCRPVPFRAPIASHSPLMEPLREPMLDALRSVHMRECATPFLSTVDVDYVAEPFGAEYWWRNLREPVRFEPAIRRLLAEGHDTFVELSPHPALRSPVEDTACEAGATAKVVSSLRRERPERETLLTNLAELHVWGVPVDWGQLHENPRPTVALPSYPWQRQSYWLNPTAEEPGSGAGTLDASEGESPDDTVAAPATEESDDRAPSFRARLEAVEPREQASLLESFVRREVARVLGEEKPEDIPLDAPFRELGVTSVLGIDLCTRLERNLDHRVPAPVLYRTGTVEALTSRLVSELDLDAAPRSSRSGTSTVDPNAAAGEHSTSGAASSSTAQEPIAVVSSACRFPGDVVDPDGFWELLCNGEDAITDIPASRFDVDAVFDPDPEAEGSTYSRSGGFLGGLDAFDPGFFGIPPHEAKSVDPQQRLLLETTWEALERAGVRADRLKGSKTGVFVGLWANEYQSEALRDTHRIDAYTLLGTNPAAIAGRISYWLGLRGPNFPVNTACSSSLVAVHLACQSLRAGECEQALVGGVNVLLSAAGFVYFSRVRALSPTGSCHAFSADADGYVRAEGCGMVLLKRLSDAERDGDRVLAVVRGSAVNQDGRSNGFTAPNGAAQEEMLQQALAQADIAGETVDAVECHGTGTPLGDPTEVQALAEVYGRDRPANRPLLLGSVKSNIGHTEAAAGIAGLLKAVLALQRETVPPSLHIDRLNPHVPWDELPVRVVTEPTRWPRGTRPRRVGVSSFGISGTNAHVILEEAPGTAVEEAVTADEPNPALVSVPLMVSGHTEPALRGNAARLAARLTEASDEPWEAVGLRDVAAGLATRRTAFSERLVLSVSDGQEAAERLLAFAEGTLPSGAVRASATCSRAVFVFPGQGSQYPGMCRSLLGEPTFRAALAECDEALWPHVGFSVLALLEEDETTQREALARVTVVQPVLFAVSVALARLWAEWGVLPSAVIGHSQGEVAAAVVAGALSVRDGARVVGVRSRLVAGLGGDGGMGSVGLPVTEVERRLAGRTGDLSVAVVNTPESTVVAGDLGELEDFLAALEAEGVHCRRIKVDYASHSAQVAPILDALRSELSDLEPGTGDVALYSTVRGERLDGSELDGAYWADNLREPVRLDRALEALAPGEETAFLELGAHPLLVGPLGGAGHVAVGSLHQDHQASARVRSAAAELFAHGVPVDWEAVWHGADAQAVDLPTYAFQRDSYWLRLPKTGPVDAARLGLDSGEHPLLPARTDLSDGSVLFTGSLDRTAQQWLDDHRVFETVLVPGTALVEMALHAARAVGLAGVGEVLLEGPLALAAEELRRVQLVAAPPDDEGNRTFTIHSRVEGGAADAAWVQHVTGTLAARDVPAPTPVAAWPPAEATPVDLTGLYERLAARGYGYGPAFRGLAAAWRHGTTTFAEVTLPSKIPEDEGFGVHPALLDAMLHGVLETAADDEGVILPFEWRGVALHAIGATALRARIERTGREFRIDAFDLAGQPLATIEAFAARSTTEAQLNAALTEVPQQLYRLHAIPLRDTEAMGTSKPCFVEGLTTDVESAFAELENTLVATDDAGEDGAEAPPPTIVVDWSGSGPSAEGVHEATQRGLAWLQHWLRADRASAARVVWMTRGALACRVTDTDVNPAAAALWGLGRTAQLEHPDRDLVLLDVDDTVDPPLADVLARIPAGEPQLVARQGELSHLRLESAERSDGLEPPAADAWRLDIGEQGDLSTLRLAPHPEAADTLASGCVRIAVRASGINFRDVLTAMDMYPGAPEPLGFEGAGVVVEVADDVTDLVPGDRVVGLFASAFASLAIVDARKVRPIPAAVSFTEAATVPVVFLTALYALDHLAQLASGERLLLHSAAGGVGHATIQLARLRGVEVFATASPAKWDDLRALGLPDDHIASSRDTDFEAAFARVTGGAGVDVVLNSLTDEKIDASLRLLSPGGRFIEMGKTDIRDTETLRERYPGVFYRAFDLIDEVAPEGIGAMLDSVLAGMEQGSLRPLPYHAVDLRNARDAFRAMAQGRHTGKLVFQPPLRPLHRELAPEGTVLITGGTGGLAGALAEHLVTVHGVRHLLLLSRSGNAAPGADDRVAKLLAAGAETVRVEACDVSDRKALADVLETVPSAHPLTAVVHAAGILDDGLLADLSPERVDTVLGPKIDAAWHLHELTREQDLSAFVLFSSVVGTFGNASQGPYAAANAALDALATRRRATGLAATSIAWGTWADVGMVTRLEAALQQRLRRGGLVPLRAEQGLRLFDEVLAGGRTSAIAVQVDQRALQRAAEDDVLAVPSVLRGFVRAPVRRAADAATAATGGLAERLAALDAPEARHEALLEVVRAEIAAVMGMAGAESIPVGGGQGAPALRELGVDSLMAVEIRNRLSKLIGEALPATLLFDHPTADALTRFLAEKLGEPVRRAPIVASKATERDERHDEPIAIVSMACRFPGEVRTPEQLWGLLADGGEGITPFPERPGWDVDTLYSPDPDEPGRSMTREGGFLHDAGWFDASFFGISPREAERIDPQQRLLLEVSWEALERMGVIPASLEGSSTGVYFGLMYNDYGGRLLGRRESLDGYVTVGSLQSAASGRLAYTLGLQGPAVSVDTACSSSLVSIHQAMQGLRRGECDLAFAGGVTVMATPSMFIEFSRQRGIAPDGRCKPFSDAADGAGWSEGCGVLLLERLSDARANSREVLAVLRSSAVNQDGRSQGLTAPNGPSQERVIQQALAAGGIGTSDVDAVEAHGTGTSLGDPIEANALLSTYGKAHSEQAPLYVGSIKSNIGHPQAAAGVAGVIKMVQALQHEELPRSLYADAPTSHVDWASGNVRLLDETVPWPHRHEHVRRAGVSSFGISGTNAHVILEEVPANAVGEAVTEDKADSAPVSVPLVISGHTESALRANAARLATFVESVCGGSRPGDVLPDVAYGLVTRRTAFAERVALSVSDCGETVERLRALAGGSLPAGAVRGAANCSRAVFVFPGQGSQYPGMCRSLLGDTTFRAALAECDEALWPHVDFSVVEFLSGDEESQREALRRVTVVQPVLFAVAVALARVWARWGVVPSAVVGHSQGEVAAAVVAGVLTVEEGARVVGVRSRLIAGLDGHGGMGSVGLPVADVERRLAERGGELSVAVVNTGESTVVAGASEELEEFLSELEAEGMHCRRIAVDYASHSAQVDPILGEIRSELSDLAPGTGRVPMYSTVRGEAVDGRVVDADYWVDNLRRPVRLDRALEALGSGEETAFVELSAHPLLVGPLGGAGHVVVGSLHQEQDANARIRSAAAELFAHGVPVDWETVWAGSSAHAVDLPTYAFQRQHYWLDAAPPTGDGASDGTRVVDDALWDAIRAHEVETVAGMLEIPDQRHADLAALLPPLARWRARRAADAELANWLYDEQWIPAPSHDGVPRLAGTWVLLTEATRTQQSEPIVTAVEEAGAIVLRLELPSDPDEAAAQLASATADTSLSGILMVFSEEPGAGPEPGFEPVHCSAVPELARRLMRILAVVRSLDRVASDAPLWLLTSGAIATASEDVLHAPSQSALWGLGRVIGLEHPGRLGGLVDLPYGTPGRAITDALIATMANEDDEDQVALRLRQSGSVVRLVRRVVRARSETGGVDEDIALAGTVLITGGTGGLGARTARWLAAECRGRLHLVLISRRGEQTPGAVGLREELEGLGAAVTIACCDVTKRDELERLLKGLDEPVRGVFHAAGTTELRPLASHDAPYVERELSAKVAGAQHLDALLGSDTLESFVLYGSLAGFWGSGDQGAYAAANAFLDGLARRRRARGVPATVLHWGSWGEGGMVTAETDAQLRRRGLKPMAPEVAIRGLELALRDDRPALAVADIEWPSFASSYAAGHPRPLLLGVDDAKRVLEGNNTREDVNGAAPQLGERLEGLPVDKREEAVLEAVRAEIATVFGMPDAASVPPERPLRELGLDSMMAVQARDRLTVLCGRKLSPSLLFDHPTAEELAAYLTSLMCDDLGDLAQVESVLERLEHVSEEALQETRLGHRIVALAQRIAPHEASTPPRSSSESRMRVEDVSDDELLTFIDQEIEDM</sequence>
<dbReference type="CDD" id="cd00833">
    <property type="entry name" value="PKS"/>
    <property type="match status" value="3"/>
</dbReference>
<dbReference type="InterPro" id="IPR020843">
    <property type="entry name" value="ER"/>
</dbReference>
<gene>
    <name evidence="11" type="ORF">JOF55_004904</name>
</gene>
<dbReference type="Gene3D" id="3.10.129.110">
    <property type="entry name" value="Polyketide synthase dehydratase"/>
    <property type="match status" value="1"/>
</dbReference>
<dbReference type="EMBL" id="JAVDXW010000002">
    <property type="protein sequence ID" value="MDR7304660.1"/>
    <property type="molecule type" value="Genomic_DNA"/>
</dbReference>
<dbReference type="CDD" id="cd05195">
    <property type="entry name" value="enoyl_red"/>
    <property type="match status" value="1"/>
</dbReference>
<dbReference type="SMART" id="SM00826">
    <property type="entry name" value="PKS_DH"/>
    <property type="match status" value="1"/>
</dbReference>
<keyword evidence="4" id="KW-0511">Multifunctional enzyme</keyword>
<dbReference type="GO" id="GO:0005737">
    <property type="term" value="C:cytoplasm"/>
    <property type="evidence" value="ECO:0007669"/>
    <property type="project" value="TreeGrafter"/>
</dbReference>
<dbReference type="CDD" id="cd08956">
    <property type="entry name" value="KR_3_FAS_SDR_x"/>
    <property type="match status" value="1"/>
</dbReference>
<dbReference type="InterPro" id="IPR049900">
    <property type="entry name" value="PKS_mFAS_DH"/>
</dbReference>
<dbReference type="PROSITE" id="PS52019">
    <property type="entry name" value="PKS_MFAS_DH"/>
    <property type="match status" value="1"/>
</dbReference>
<evidence type="ECO:0000256" key="5">
    <source>
        <dbReference type="ARBA" id="ARBA00023315"/>
    </source>
</evidence>
<dbReference type="InterPro" id="IPR055123">
    <property type="entry name" value="SpnB-like_Rossmann"/>
</dbReference>
<protein>
    <submittedName>
        <fullName evidence="11">Acyl transferase domain-containing protein/D-arabinose 1-dehydrogenase-like Zn-dependent alcohol dehydrogenase</fullName>
    </submittedName>
</protein>
<dbReference type="SUPFAM" id="SSF53901">
    <property type="entry name" value="Thiolase-like"/>
    <property type="match status" value="3"/>
</dbReference>
<feature type="domain" description="Ketosynthase family 3 (KS3)" evidence="9">
    <location>
        <begin position="1"/>
        <end position="376"/>
    </location>
</feature>
<dbReference type="InterPro" id="IPR020807">
    <property type="entry name" value="PKS_DH"/>
</dbReference>
<name>A0AAE4CNP4_9ACTN</name>
<feature type="domain" description="Carrier" evidence="8">
    <location>
        <begin position="892"/>
        <end position="970"/>
    </location>
</feature>
<dbReference type="SMART" id="SM00827">
    <property type="entry name" value="PKS_AT"/>
    <property type="match status" value="3"/>
</dbReference>
<accession>A0AAE4CNP4</accession>
<dbReference type="SMART" id="SM01294">
    <property type="entry name" value="PKS_PP_betabranch"/>
    <property type="match status" value="1"/>
</dbReference>
<evidence type="ECO:0000259" key="10">
    <source>
        <dbReference type="PROSITE" id="PS52019"/>
    </source>
</evidence>
<dbReference type="InterPro" id="IPR014043">
    <property type="entry name" value="Acyl_transferase_dom"/>
</dbReference>
<feature type="active site" description="Proton acceptor; for dehydratase activity" evidence="6">
    <location>
        <position position="1938"/>
    </location>
</feature>
<evidence type="ECO:0000313" key="12">
    <source>
        <dbReference type="Proteomes" id="UP001180845"/>
    </source>
</evidence>
<dbReference type="FunFam" id="3.40.50.720:FF:000209">
    <property type="entry name" value="Polyketide synthase Pks12"/>
    <property type="match status" value="1"/>
</dbReference>
<dbReference type="Proteomes" id="UP001180845">
    <property type="component" value="Unassembled WGS sequence"/>
</dbReference>
<dbReference type="InterPro" id="IPR011032">
    <property type="entry name" value="GroES-like_sf"/>
</dbReference>
<feature type="domain" description="Ketosynthase family 3 (KS3)" evidence="9">
    <location>
        <begin position="1007"/>
        <end position="1432"/>
    </location>
</feature>
<dbReference type="Pfam" id="PF00550">
    <property type="entry name" value="PP-binding"/>
    <property type="match status" value="3"/>
</dbReference>
<dbReference type="Pfam" id="PF13602">
    <property type="entry name" value="ADH_zinc_N_2"/>
    <property type="match status" value="1"/>
</dbReference>
<dbReference type="InterPro" id="IPR013968">
    <property type="entry name" value="PKS_KR"/>
</dbReference>
<dbReference type="GO" id="GO:0004315">
    <property type="term" value="F:3-oxoacyl-[acyl-carrier-protein] synthase activity"/>
    <property type="evidence" value="ECO:0007669"/>
    <property type="project" value="InterPro"/>
</dbReference>
<dbReference type="InterPro" id="IPR013154">
    <property type="entry name" value="ADH-like_N"/>
</dbReference>
<evidence type="ECO:0000256" key="6">
    <source>
        <dbReference type="PROSITE-ProRule" id="PRU01363"/>
    </source>
</evidence>
<dbReference type="GO" id="GO:0016491">
    <property type="term" value="F:oxidoreductase activity"/>
    <property type="evidence" value="ECO:0007669"/>
    <property type="project" value="InterPro"/>
</dbReference>
<dbReference type="Pfam" id="PF02801">
    <property type="entry name" value="Ketoacyl-synt_C"/>
    <property type="match status" value="3"/>
</dbReference>
<dbReference type="InterPro" id="IPR020806">
    <property type="entry name" value="PKS_PP-bd"/>
</dbReference>
<feature type="domain" description="PKS/mFAS DH" evidence="10">
    <location>
        <begin position="1907"/>
        <end position="2178"/>
    </location>
</feature>
<dbReference type="Pfam" id="PF00109">
    <property type="entry name" value="ketoacyl-synt"/>
    <property type="match status" value="3"/>
</dbReference>
<dbReference type="PROSITE" id="PS01162">
    <property type="entry name" value="QOR_ZETA_CRYSTAL"/>
    <property type="match status" value="1"/>
</dbReference>
<dbReference type="InterPro" id="IPR006162">
    <property type="entry name" value="Ppantetheine_attach_site"/>
</dbReference>
<evidence type="ECO:0000313" key="11">
    <source>
        <dbReference type="EMBL" id="MDR7304660.1"/>
    </source>
</evidence>
<dbReference type="PROSITE" id="PS50075">
    <property type="entry name" value="CARRIER"/>
    <property type="match status" value="3"/>
</dbReference>
<dbReference type="GO" id="GO:0006633">
    <property type="term" value="P:fatty acid biosynthetic process"/>
    <property type="evidence" value="ECO:0007669"/>
    <property type="project" value="InterPro"/>
</dbReference>
<dbReference type="NCBIfam" id="NF045894">
    <property type="entry name" value="PKS_plus_SDR"/>
    <property type="match status" value="1"/>
</dbReference>
<evidence type="ECO:0000259" key="8">
    <source>
        <dbReference type="PROSITE" id="PS50075"/>
    </source>
</evidence>
<keyword evidence="12" id="KW-1185">Reference proteome</keyword>
<dbReference type="FunFam" id="3.40.47.10:FF:000019">
    <property type="entry name" value="Polyketide synthase type I"/>
    <property type="match status" value="2"/>
</dbReference>
<evidence type="ECO:0000259" key="9">
    <source>
        <dbReference type="PROSITE" id="PS52004"/>
    </source>
</evidence>
<dbReference type="InterPro" id="IPR009081">
    <property type="entry name" value="PP-bd_ACP"/>
</dbReference>
<organism evidence="11 12">
    <name type="scientific">Haloactinomyces albus</name>
    <dbReference type="NCBI Taxonomy" id="1352928"/>
    <lineage>
        <taxon>Bacteria</taxon>
        <taxon>Bacillati</taxon>
        <taxon>Actinomycetota</taxon>
        <taxon>Actinomycetes</taxon>
        <taxon>Actinopolysporales</taxon>
        <taxon>Actinopolysporaceae</taxon>
        <taxon>Haloactinomyces</taxon>
    </lineage>
</organism>
<feature type="active site" description="Proton donor; for dehydratase activity" evidence="6">
    <location>
        <position position="2103"/>
    </location>
</feature>
<dbReference type="CDD" id="cd08952">
    <property type="entry name" value="KR_1_SDR_x"/>
    <property type="match status" value="1"/>
</dbReference>
<keyword evidence="5" id="KW-0012">Acyltransferase</keyword>
<dbReference type="GO" id="GO:0031177">
    <property type="term" value="F:phosphopantetheine binding"/>
    <property type="evidence" value="ECO:0007669"/>
    <property type="project" value="InterPro"/>
</dbReference>
<feature type="region of interest" description="Disordered" evidence="7">
    <location>
        <begin position="973"/>
        <end position="1005"/>
    </location>
</feature>
<dbReference type="SUPFAM" id="SSF47336">
    <property type="entry name" value="ACP-like"/>
    <property type="match status" value="3"/>
</dbReference>
<dbReference type="PANTHER" id="PTHR43775">
    <property type="entry name" value="FATTY ACID SYNTHASE"/>
    <property type="match status" value="1"/>
</dbReference>
<keyword evidence="1" id="KW-0596">Phosphopantetheine</keyword>
<dbReference type="InterPro" id="IPR032821">
    <property type="entry name" value="PKS_assoc"/>
</dbReference>
<proteinExistence type="predicted"/>
<keyword evidence="2" id="KW-0597">Phosphoprotein</keyword>
<dbReference type="PROSITE" id="PS52004">
    <property type="entry name" value="KS3_2"/>
    <property type="match status" value="3"/>
</dbReference>
<dbReference type="Pfam" id="PF00698">
    <property type="entry name" value="Acyl_transf_1"/>
    <property type="match status" value="3"/>
</dbReference>
<dbReference type="SUPFAM" id="SSF52151">
    <property type="entry name" value="FabD/lysophospholipase-like"/>
    <property type="match status" value="3"/>
</dbReference>
<dbReference type="InterPro" id="IPR016035">
    <property type="entry name" value="Acyl_Trfase/lysoPLipase"/>
</dbReference>
<dbReference type="SUPFAM" id="SSF55048">
    <property type="entry name" value="Probable ACP-binding domain of malonyl-CoA ACP transacylase"/>
    <property type="match status" value="3"/>
</dbReference>
<evidence type="ECO:0000256" key="3">
    <source>
        <dbReference type="ARBA" id="ARBA00022679"/>
    </source>
</evidence>
<dbReference type="InterPro" id="IPR002364">
    <property type="entry name" value="Quin_OxRdtase/zeta-crystal_CS"/>
</dbReference>
<dbReference type="GO" id="GO:0071770">
    <property type="term" value="P:DIM/DIP cell wall layer assembly"/>
    <property type="evidence" value="ECO:0007669"/>
    <property type="project" value="TreeGrafter"/>
</dbReference>
<dbReference type="PROSITE" id="PS00606">
    <property type="entry name" value="KS3_1"/>
    <property type="match status" value="2"/>
</dbReference>
<dbReference type="Pfam" id="PF14765">
    <property type="entry name" value="PS-DH"/>
    <property type="match status" value="1"/>
</dbReference>